<evidence type="ECO:0000313" key="6">
    <source>
        <dbReference type="Proteomes" id="UP000273326"/>
    </source>
</evidence>
<protein>
    <recommendedName>
        <fullName evidence="4">Carbohydrate kinase FGGY N-terminal domain-containing protein</fullName>
    </recommendedName>
</protein>
<comment type="similarity">
    <text evidence="1">Belongs to the FGGY kinase family.</text>
</comment>
<dbReference type="Proteomes" id="UP000273326">
    <property type="component" value="Chromosome"/>
</dbReference>
<evidence type="ECO:0000313" key="5">
    <source>
        <dbReference type="EMBL" id="AZP04546.1"/>
    </source>
</evidence>
<proteinExistence type="inferred from homology"/>
<dbReference type="InterPro" id="IPR050406">
    <property type="entry name" value="FGGY_Carb_Kinase"/>
</dbReference>
<dbReference type="GO" id="GO:0016301">
    <property type="term" value="F:kinase activity"/>
    <property type="evidence" value="ECO:0007669"/>
    <property type="project" value="UniProtKB-KW"/>
</dbReference>
<evidence type="ECO:0000256" key="2">
    <source>
        <dbReference type="ARBA" id="ARBA00022679"/>
    </source>
</evidence>
<sequence length="116" mass="12741">MFEWSKEILGKFDLPEELCPKLVESADKIGMLKTELTEELGFKNTINIYAGGADNACAALGAGIVSMEMEMVSIGTSGVFLSYEEAGKEYGGDLHYFTHVLPDAFYSIGEICWKNI</sequence>
<dbReference type="GO" id="GO:0005975">
    <property type="term" value="P:carbohydrate metabolic process"/>
    <property type="evidence" value="ECO:0007669"/>
    <property type="project" value="InterPro"/>
</dbReference>
<keyword evidence="6" id="KW-1185">Reference proteome</keyword>
<dbReference type="InterPro" id="IPR043129">
    <property type="entry name" value="ATPase_NBD"/>
</dbReference>
<dbReference type="Pfam" id="PF00370">
    <property type="entry name" value="FGGY_N"/>
    <property type="match status" value="1"/>
</dbReference>
<dbReference type="PANTHER" id="PTHR43095:SF5">
    <property type="entry name" value="XYLULOSE KINASE"/>
    <property type="match status" value="1"/>
</dbReference>
<dbReference type="InterPro" id="IPR018484">
    <property type="entry name" value="FGGY_N"/>
</dbReference>
<dbReference type="AlphaFoldDB" id="A0A3S9HAZ2"/>
<reference evidence="6" key="1">
    <citation type="submission" date="2018-12" db="EMBL/GenBank/DDBJ databases">
        <title>Complete genome sequencing of Jeotgalibaca sp. H21T32.</title>
        <authorList>
            <person name="Bae J.-W."/>
            <person name="Lee S.-Y."/>
        </authorList>
    </citation>
    <scope>NUCLEOTIDE SEQUENCE [LARGE SCALE GENOMIC DNA]</scope>
    <source>
        <strain evidence="6">H21T32</strain>
    </source>
</reference>
<gene>
    <name evidence="5" type="ORF">EJN90_07810</name>
</gene>
<dbReference type="SUPFAM" id="SSF53067">
    <property type="entry name" value="Actin-like ATPase domain"/>
    <property type="match status" value="1"/>
</dbReference>
<feature type="domain" description="Carbohydrate kinase FGGY N-terminal" evidence="4">
    <location>
        <begin position="3"/>
        <end position="61"/>
    </location>
</feature>
<dbReference type="PANTHER" id="PTHR43095">
    <property type="entry name" value="SUGAR KINASE"/>
    <property type="match status" value="1"/>
</dbReference>
<accession>A0A3S9HAZ2</accession>
<dbReference type="Gene3D" id="3.30.420.40">
    <property type="match status" value="1"/>
</dbReference>
<organism evidence="5 6">
    <name type="scientific">Jeotgalibaca ciconiae</name>
    <dbReference type="NCBI Taxonomy" id="2496265"/>
    <lineage>
        <taxon>Bacteria</taxon>
        <taxon>Bacillati</taxon>
        <taxon>Bacillota</taxon>
        <taxon>Bacilli</taxon>
        <taxon>Lactobacillales</taxon>
        <taxon>Carnobacteriaceae</taxon>
        <taxon>Jeotgalibaca</taxon>
    </lineage>
</organism>
<keyword evidence="2" id="KW-0808">Transferase</keyword>
<evidence type="ECO:0000256" key="3">
    <source>
        <dbReference type="ARBA" id="ARBA00022777"/>
    </source>
</evidence>
<name>A0A3S9HAZ2_9LACT</name>
<dbReference type="OrthoDB" id="9805576at2"/>
<dbReference type="KEGG" id="jeh:EJN90_07810"/>
<evidence type="ECO:0000256" key="1">
    <source>
        <dbReference type="ARBA" id="ARBA00009156"/>
    </source>
</evidence>
<evidence type="ECO:0000259" key="4">
    <source>
        <dbReference type="Pfam" id="PF00370"/>
    </source>
</evidence>
<keyword evidence="3" id="KW-0418">Kinase</keyword>
<dbReference type="EMBL" id="CP034465">
    <property type="protein sequence ID" value="AZP04546.1"/>
    <property type="molecule type" value="Genomic_DNA"/>
</dbReference>